<dbReference type="GO" id="GO:0008270">
    <property type="term" value="F:zinc ion binding"/>
    <property type="evidence" value="ECO:0007669"/>
    <property type="project" value="UniProtKB-UniRule"/>
</dbReference>
<dbReference type="InterPro" id="IPR018289">
    <property type="entry name" value="MULE_transposase_dom"/>
</dbReference>
<name>A0A8T0XUK4_PANVG</name>
<dbReference type="EMBL" id="CM029037">
    <property type="protein sequence ID" value="KAG2659029.1"/>
    <property type="molecule type" value="Genomic_DNA"/>
</dbReference>
<dbReference type="PANTHER" id="PTHR31669">
    <property type="entry name" value="PROTEIN FAR1-RELATED SEQUENCE 10-RELATED"/>
    <property type="match status" value="1"/>
</dbReference>
<evidence type="ECO:0000256" key="1">
    <source>
        <dbReference type="PROSITE-ProRule" id="PRU00325"/>
    </source>
</evidence>
<feature type="compositionally biased region" description="Acidic residues" evidence="3">
    <location>
        <begin position="697"/>
        <end position="715"/>
    </location>
</feature>
<comment type="similarity">
    <text evidence="2">Belongs to the FHY3/FAR1 family.</text>
</comment>
<dbReference type="PROSITE" id="PS50966">
    <property type="entry name" value="ZF_SWIM"/>
    <property type="match status" value="1"/>
</dbReference>
<evidence type="ECO:0000259" key="4">
    <source>
        <dbReference type="PROSITE" id="PS50966"/>
    </source>
</evidence>
<keyword evidence="2" id="KW-0862">Zinc</keyword>
<comment type="subcellular location">
    <subcellularLocation>
        <location evidence="2">Nucleus</location>
    </subcellularLocation>
</comment>
<feature type="region of interest" description="Disordered" evidence="3">
    <location>
        <begin position="667"/>
        <end position="715"/>
    </location>
</feature>
<sequence>MSFESFEDAFLFYKKEANTKVQDGDRKTSKTSKRDGCKAMVCAREARGGGRVFFTRIVFEHNHKLNPTPSMTKCMRAHKVEDPSVMNLVDTMHASQVPHPNVMRVLRSVAGGVENLHLTERDVQNRRAAHVREERMDDIPKLLAFFRECKANNPQFFYEFQLDDKNVVKNVFWSHASQQGDYGDYSSVVTFDTTYRTNQYSMPLAMFVGFNNKLQNVFGQALLRDERADTFEWLFKQFRACMGGKDPITYHRYCRWHVTDKFRNELNQLNTQHPRLSETLTSIINHPLRPIEFEQAWAAMLDKYEVHESKVLMKLYDERNMWVGAYFKEIFCGTMTSTQRSESVNSTVKHGYCDNSTAIHEFAKSFLELSAHNKEKEAEEEFNSQAPVIASTFYGYDNQLSRVYSRAVYKVFVSRLKSSTAFRVRPDPDKAGYYLVKHTRPPTDFPWLCHEFWVKAVVNEEIPEESEFNCECMRIEHTGMFCPHLLCVLTNLQVAHIPSRYIPKRYTRNAREATPFDRHDKVYVGPSGDTKASRMLELLPDCMLLTLSYINGLMISYILLDYWQGVAKCKELLRQALQVVDQIPHDLGPPNAALGVAHDLDPPAAASRVPAGQNHVVSASAPQSLAQKGAVQRGWRVLISRPHTSKDRKEKNCKRCCKRCNKSGHNITTCGREAPPPKRPRGRPVGSGTRKRKGSYESDDTQDDLASEMEDDETE</sequence>
<dbReference type="GO" id="GO:0005634">
    <property type="term" value="C:nucleus"/>
    <property type="evidence" value="ECO:0007669"/>
    <property type="project" value="UniProtKB-SubCell"/>
</dbReference>
<evidence type="ECO:0000256" key="3">
    <source>
        <dbReference type="SAM" id="MobiDB-lite"/>
    </source>
</evidence>
<protein>
    <recommendedName>
        <fullName evidence="2">Protein FAR1-RELATED SEQUENCE</fullName>
    </recommendedName>
</protein>
<dbReference type="InterPro" id="IPR007527">
    <property type="entry name" value="Znf_SWIM"/>
</dbReference>
<dbReference type="Pfam" id="PF10551">
    <property type="entry name" value="MULE"/>
    <property type="match status" value="1"/>
</dbReference>
<dbReference type="GO" id="GO:0006355">
    <property type="term" value="P:regulation of DNA-templated transcription"/>
    <property type="evidence" value="ECO:0007669"/>
    <property type="project" value="UniProtKB-UniRule"/>
</dbReference>
<evidence type="ECO:0000313" key="5">
    <source>
        <dbReference type="EMBL" id="KAG2659029.1"/>
    </source>
</evidence>
<comment type="function">
    <text evidence="2">Putative transcription activator involved in regulating light control of development.</text>
</comment>
<comment type="caution">
    <text evidence="5">The sequence shown here is derived from an EMBL/GenBank/DDBJ whole genome shotgun (WGS) entry which is preliminary data.</text>
</comment>
<keyword evidence="1 2" id="KW-0863">Zinc-finger</keyword>
<reference evidence="5" key="1">
    <citation type="submission" date="2020-05" db="EMBL/GenBank/DDBJ databases">
        <title>WGS assembly of Panicum virgatum.</title>
        <authorList>
            <person name="Lovell J.T."/>
            <person name="Jenkins J."/>
            <person name="Shu S."/>
            <person name="Juenger T.E."/>
            <person name="Schmutz J."/>
        </authorList>
    </citation>
    <scope>NUCLEOTIDE SEQUENCE</scope>
    <source>
        <strain evidence="5">AP13</strain>
    </source>
</reference>
<evidence type="ECO:0000256" key="2">
    <source>
        <dbReference type="RuleBase" id="RU367018"/>
    </source>
</evidence>
<keyword evidence="2" id="KW-0479">Metal-binding</keyword>
<evidence type="ECO:0000313" key="6">
    <source>
        <dbReference type="Proteomes" id="UP000823388"/>
    </source>
</evidence>
<dbReference type="PANTHER" id="PTHR31669:SF217">
    <property type="entry name" value="PROTEIN FAR1-RELATED SEQUENCE"/>
    <property type="match status" value="1"/>
</dbReference>
<proteinExistence type="inferred from homology"/>
<accession>A0A8T0XUK4</accession>
<dbReference type="AlphaFoldDB" id="A0A8T0XUK4"/>
<gene>
    <name evidence="5" type="ORF">PVAP13_1KG330220</name>
</gene>
<organism evidence="5 6">
    <name type="scientific">Panicum virgatum</name>
    <name type="common">Blackwell switchgrass</name>
    <dbReference type="NCBI Taxonomy" id="38727"/>
    <lineage>
        <taxon>Eukaryota</taxon>
        <taxon>Viridiplantae</taxon>
        <taxon>Streptophyta</taxon>
        <taxon>Embryophyta</taxon>
        <taxon>Tracheophyta</taxon>
        <taxon>Spermatophyta</taxon>
        <taxon>Magnoliopsida</taxon>
        <taxon>Liliopsida</taxon>
        <taxon>Poales</taxon>
        <taxon>Poaceae</taxon>
        <taxon>PACMAD clade</taxon>
        <taxon>Panicoideae</taxon>
        <taxon>Panicodae</taxon>
        <taxon>Paniceae</taxon>
        <taxon>Panicinae</taxon>
        <taxon>Panicum</taxon>
        <taxon>Panicum sect. Hiantes</taxon>
    </lineage>
</organism>
<dbReference type="InterPro" id="IPR031052">
    <property type="entry name" value="FHY3/FAR1"/>
</dbReference>
<dbReference type="Proteomes" id="UP000823388">
    <property type="component" value="Chromosome 1K"/>
</dbReference>
<keyword evidence="6" id="KW-1185">Reference proteome</keyword>
<feature type="domain" description="SWIM-type" evidence="4">
    <location>
        <begin position="455"/>
        <end position="493"/>
    </location>
</feature>
<keyword evidence="2" id="KW-0539">Nucleus</keyword>